<organism evidence="2 3">
    <name type="scientific">Coemansia erecta</name>
    <dbReference type="NCBI Taxonomy" id="147472"/>
    <lineage>
        <taxon>Eukaryota</taxon>
        <taxon>Fungi</taxon>
        <taxon>Fungi incertae sedis</taxon>
        <taxon>Zoopagomycota</taxon>
        <taxon>Kickxellomycotina</taxon>
        <taxon>Kickxellomycetes</taxon>
        <taxon>Kickxellales</taxon>
        <taxon>Kickxellaceae</taxon>
        <taxon>Coemansia</taxon>
    </lineage>
</organism>
<name>A0A9W7Y2B4_9FUNG</name>
<dbReference type="Proteomes" id="UP001149813">
    <property type="component" value="Unassembled WGS sequence"/>
</dbReference>
<evidence type="ECO:0000256" key="1">
    <source>
        <dbReference type="ARBA" id="ARBA00022679"/>
    </source>
</evidence>
<dbReference type="PANTHER" id="PTHR31642">
    <property type="entry name" value="TRICHOTHECENE 3-O-ACETYLTRANSFERASE"/>
    <property type="match status" value="1"/>
</dbReference>
<comment type="caution">
    <text evidence="2">The sequence shown here is derived from an EMBL/GenBank/DDBJ whole genome shotgun (WGS) entry which is preliminary data.</text>
</comment>
<dbReference type="OrthoDB" id="5559111at2759"/>
<sequence>MNGSDISVNPALSGTLFLCNNSVGVDYSPAPVQVGVTCFKVKCTYSQLEAAAFNQNQFPEIFSGLTSPTPSIEGLPVLRAAVFELGCGSVAVGIRCHHILMDAAAAVAVCGEISKAMRDPLYKPVEFWHDRQVVHKLLSAQERGEPAIEQHLQDVDKKQPLVSIAEAECQCHQIHVSAQMIQQLKKLSNAASNNSLVMALFWRTWTRTLVQLGATSQFTYTGGPVDLRSRAQHLDLDRYLGNFVLPHATFATKDFVMQSTLAEVAESLRQHFQAVSLPLLRRIADNVERGMPDVLAEIATGDSPTLAFSNMVRLPMHDVDFGMDPRKQSADSVQLCSFEAPLMMFAISDGQGGILTNVVLPGAVKNAFVADEEFGRYATFKY</sequence>
<keyword evidence="3" id="KW-1185">Reference proteome</keyword>
<protein>
    <recommendedName>
        <fullName evidence="4">Transferase</fullName>
    </recommendedName>
</protein>
<dbReference type="InterPro" id="IPR023213">
    <property type="entry name" value="CAT-like_dom_sf"/>
</dbReference>
<accession>A0A9W7Y2B4</accession>
<dbReference type="InterPro" id="IPR050317">
    <property type="entry name" value="Plant_Fungal_Acyltransferase"/>
</dbReference>
<dbReference type="GO" id="GO:0016747">
    <property type="term" value="F:acyltransferase activity, transferring groups other than amino-acyl groups"/>
    <property type="evidence" value="ECO:0007669"/>
    <property type="project" value="TreeGrafter"/>
</dbReference>
<gene>
    <name evidence="2" type="ORF">LPJ53_003334</name>
</gene>
<evidence type="ECO:0008006" key="4">
    <source>
        <dbReference type="Google" id="ProtNLM"/>
    </source>
</evidence>
<dbReference type="PANTHER" id="PTHR31642:SF310">
    <property type="entry name" value="FATTY ALCOHOL:CAFFEOYL-COA ACYLTRANSFERASE"/>
    <property type="match status" value="1"/>
</dbReference>
<evidence type="ECO:0000313" key="2">
    <source>
        <dbReference type="EMBL" id="KAJ1722235.1"/>
    </source>
</evidence>
<dbReference type="AlphaFoldDB" id="A0A9W7Y2B4"/>
<reference evidence="2" key="1">
    <citation type="submission" date="2022-07" db="EMBL/GenBank/DDBJ databases">
        <title>Phylogenomic reconstructions and comparative analyses of Kickxellomycotina fungi.</title>
        <authorList>
            <person name="Reynolds N.K."/>
            <person name="Stajich J.E."/>
            <person name="Barry K."/>
            <person name="Grigoriev I.V."/>
            <person name="Crous P."/>
            <person name="Smith M.E."/>
        </authorList>
    </citation>
    <scope>NUCLEOTIDE SEQUENCE</scope>
    <source>
        <strain evidence="2">NBRC 32514</strain>
    </source>
</reference>
<keyword evidence="1" id="KW-0808">Transferase</keyword>
<dbReference type="EMBL" id="JANBOJ010000123">
    <property type="protein sequence ID" value="KAJ1722235.1"/>
    <property type="molecule type" value="Genomic_DNA"/>
</dbReference>
<dbReference type="Gene3D" id="3.30.559.10">
    <property type="entry name" value="Chloramphenicol acetyltransferase-like domain"/>
    <property type="match status" value="2"/>
</dbReference>
<proteinExistence type="predicted"/>
<dbReference type="Pfam" id="PF02458">
    <property type="entry name" value="Transferase"/>
    <property type="match status" value="1"/>
</dbReference>
<evidence type="ECO:0000313" key="3">
    <source>
        <dbReference type="Proteomes" id="UP001149813"/>
    </source>
</evidence>